<proteinExistence type="predicted"/>
<sequence>VVLGAASGTNYVDSITGEVTFVITGKTTVSFKITETIQLSSTLAVEESSFYGDDFVNNIMMSLNINPLRLKVTNVVPGRRRRRGLLEDTSEVAWEIAEEDFCAGDSVSAEGLWRASQRWQQYALLYRCHLRR</sequence>
<dbReference type="Proteomes" id="UP001190700">
    <property type="component" value="Unassembled WGS sequence"/>
</dbReference>
<evidence type="ECO:0000313" key="2">
    <source>
        <dbReference type="Proteomes" id="UP001190700"/>
    </source>
</evidence>
<protein>
    <submittedName>
        <fullName evidence="1">Uncharacterized protein</fullName>
    </submittedName>
</protein>
<keyword evidence="2" id="KW-1185">Reference proteome</keyword>
<feature type="non-terminal residue" evidence="1">
    <location>
        <position position="1"/>
    </location>
</feature>
<comment type="caution">
    <text evidence="1">The sequence shown here is derived from an EMBL/GenBank/DDBJ whole genome shotgun (WGS) entry which is preliminary data.</text>
</comment>
<dbReference type="AlphaFoldDB" id="A0AAE0F3U9"/>
<organism evidence="1 2">
    <name type="scientific">Cymbomonas tetramitiformis</name>
    <dbReference type="NCBI Taxonomy" id="36881"/>
    <lineage>
        <taxon>Eukaryota</taxon>
        <taxon>Viridiplantae</taxon>
        <taxon>Chlorophyta</taxon>
        <taxon>Pyramimonadophyceae</taxon>
        <taxon>Pyramimonadales</taxon>
        <taxon>Pyramimonadaceae</taxon>
        <taxon>Cymbomonas</taxon>
    </lineage>
</organism>
<dbReference type="EMBL" id="LGRX02026279">
    <property type="protein sequence ID" value="KAK3251106.1"/>
    <property type="molecule type" value="Genomic_DNA"/>
</dbReference>
<accession>A0AAE0F3U9</accession>
<evidence type="ECO:0000313" key="1">
    <source>
        <dbReference type="EMBL" id="KAK3251106.1"/>
    </source>
</evidence>
<gene>
    <name evidence="1" type="ORF">CYMTET_39562</name>
</gene>
<name>A0AAE0F3U9_9CHLO</name>
<reference evidence="1 2" key="1">
    <citation type="journal article" date="2015" name="Genome Biol. Evol.">
        <title>Comparative Genomics of a Bacterivorous Green Alga Reveals Evolutionary Causalities and Consequences of Phago-Mixotrophic Mode of Nutrition.</title>
        <authorList>
            <person name="Burns J.A."/>
            <person name="Paasch A."/>
            <person name="Narechania A."/>
            <person name="Kim E."/>
        </authorList>
    </citation>
    <scope>NUCLEOTIDE SEQUENCE [LARGE SCALE GENOMIC DNA]</scope>
    <source>
        <strain evidence="1 2">PLY_AMNH</strain>
    </source>
</reference>